<feature type="region of interest" description="Disordered" evidence="1">
    <location>
        <begin position="200"/>
        <end position="243"/>
    </location>
</feature>
<dbReference type="AlphaFoldDB" id="A0A9P6B0J3"/>
<dbReference type="Pfam" id="PF17104">
    <property type="entry name" value="YBL010C_LAA2"/>
    <property type="match status" value="2"/>
</dbReference>
<evidence type="ECO:0000313" key="2">
    <source>
        <dbReference type="EMBL" id="KAF9514770.1"/>
    </source>
</evidence>
<reference evidence="2" key="1">
    <citation type="journal article" date="2020" name="Nat. Commun.">
        <title>Large-scale genome sequencing of mycorrhizal fungi provides insights into the early evolution of symbiotic traits.</title>
        <authorList>
            <person name="Miyauchi S."/>
            <person name="Kiss E."/>
            <person name="Kuo A."/>
            <person name="Drula E."/>
            <person name="Kohler A."/>
            <person name="Sanchez-Garcia M."/>
            <person name="Morin E."/>
            <person name="Andreopoulos B."/>
            <person name="Barry K.W."/>
            <person name="Bonito G."/>
            <person name="Buee M."/>
            <person name="Carver A."/>
            <person name="Chen C."/>
            <person name="Cichocki N."/>
            <person name="Clum A."/>
            <person name="Culley D."/>
            <person name="Crous P.W."/>
            <person name="Fauchery L."/>
            <person name="Girlanda M."/>
            <person name="Hayes R.D."/>
            <person name="Keri Z."/>
            <person name="LaButti K."/>
            <person name="Lipzen A."/>
            <person name="Lombard V."/>
            <person name="Magnuson J."/>
            <person name="Maillard F."/>
            <person name="Murat C."/>
            <person name="Nolan M."/>
            <person name="Ohm R.A."/>
            <person name="Pangilinan J."/>
            <person name="Pereira M.F."/>
            <person name="Perotto S."/>
            <person name="Peter M."/>
            <person name="Pfister S."/>
            <person name="Riley R."/>
            <person name="Sitrit Y."/>
            <person name="Stielow J.B."/>
            <person name="Szollosi G."/>
            <person name="Zifcakova L."/>
            <person name="Stursova M."/>
            <person name="Spatafora J.W."/>
            <person name="Tedersoo L."/>
            <person name="Vaario L.M."/>
            <person name="Yamada A."/>
            <person name="Yan M."/>
            <person name="Wang P."/>
            <person name="Xu J."/>
            <person name="Bruns T."/>
            <person name="Baldrian P."/>
            <person name="Vilgalys R."/>
            <person name="Dunand C."/>
            <person name="Henrissat B."/>
            <person name="Grigoriev I.V."/>
            <person name="Hibbett D."/>
            <person name="Nagy L.G."/>
            <person name="Martin F.M."/>
        </authorList>
    </citation>
    <scope>NUCLEOTIDE SEQUENCE</scope>
    <source>
        <strain evidence="2">UP504</strain>
    </source>
</reference>
<feature type="compositionally biased region" description="Low complexity" evidence="1">
    <location>
        <begin position="224"/>
        <end position="234"/>
    </location>
</feature>
<dbReference type="Proteomes" id="UP000886523">
    <property type="component" value="Unassembled WGS sequence"/>
</dbReference>
<dbReference type="InterPro" id="IPR031355">
    <property type="entry name" value="YBL010C/LAA2-like"/>
</dbReference>
<name>A0A9P6B0J3_9AGAM</name>
<evidence type="ECO:0000313" key="3">
    <source>
        <dbReference type="Proteomes" id="UP000886523"/>
    </source>
</evidence>
<keyword evidence="3" id="KW-1185">Reference proteome</keyword>
<dbReference type="EMBL" id="MU128957">
    <property type="protein sequence ID" value="KAF9514770.1"/>
    <property type="molecule type" value="Genomic_DNA"/>
</dbReference>
<proteinExistence type="predicted"/>
<comment type="caution">
    <text evidence="2">The sequence shown here is derived from an EMBL/GenBank/DDBJ whole genome shotgun (WGS) entry which is preliminary data.</text>
</comment>
<evidence type="ECO:0000256" key="1">
    <source>
        <dbReference type="SAM" id="MobiDB-lite"/>
    </source>
</evidence>
<sequence>MGGYNASCSCPPLPNKAFEYAPFSEQPAIISVDGLDEGDVGDDFGDFGDFGDANDITSGFEDSDIGGFDDIDFSQEFSRNSVLSDPGPSTWEPLQPETMQNPAELSHRIEEFLAPIYWHTDPATVMSREGIRQVEGMGQILQSPESRFLHDSLMNPSQPLPHPPNWTRSRIRRQHLISLGIPVNLDEVLPQSSLSKALPALQITSRPSSAPPGPRSINGKVTQSPSSSLSRAGSPQGIPVGGRTAVTNASSMLSIGPKPVLDRERIDAALALDPCASFLKPRGSIYLFIFLDLATLPLLPLSTLTAHLESLRSLTASTSGLLSHLLQTREALRQDSETYNGLIGGLVVEAQKMKSGPQKGKTTKRGSTYT</sequence>
<protein>
    <submittedName>
        <fullName evidence="2">Uncharacterized protein</fullName>
    </submittedName>
</protein>
<dbReference type="PANTHER" id="PTHR38698">
    <property type="entry name" value="EXPRESSED PROTEIN"/>
    <property type="match status" value="1"/>
</dbReference>
<accession>A0A9P6B0J3</accession>
<dbReference type="OrthoDB" id="5378975at2759"/>
<organism evidence="2 3">
    <name type="scientific">Hydnum rufescens UP504</name>
    <dbReference type="NCBI Taxonomy" id="1448309"/>
    <lineage>
        <taxon>Eukaryota</taxon>
        <taxon>Fungi</taxon>
        <taxon>Dikarya</taxon>
        <taxon>Basidiomycota</taxon>
        <taxon>Agaricomycotina</taxon>
        <taxon>Agaricomycetes</taxon>
        <taxon>Cantharellales</taxon>
        <taxon>Hydnaceae</taxon>
        <taxon>Hydnum</taxon>
    </lineage>
</organism>
<gene>
    <name evidence="2" type="ORF">BS47DRAFT_1294790</name>
</gene>
<dbReference type="PANTHER" id="PTHR38698:SF1">
    <property type="entry name" value="FUNGAL PROTEIN"/>
    <property type="match status" value="1"/>
</dbReference>